<dbReference type="InterPro" id="IPR011711">
    <property type="entry name" value="GntR_C"/>
</dbReference>
<dbReference type="GO" id="GO:0003700">
    <property type="term" value="F:DNA-binding transcription factor activity"/>
    <property type="evidence" value="ECO:0007669"/>
    <property type="project" value="InterPro"/>
</dbReference>
<dbReference type="InterPro" id="IPR000524">
    <property type="entry name" value="Tscrpt_reg_HTH_GntR"/>
</dbReference>
<evidence type="ECO:0000313" key="7">
    <source>
        <dbReference type="Proteomes" id="UP001237784"/>
    </source>
</evidence>
<dbReference type="PANTHER" id="PTHR43537">
    <property type="entry name" value="TRANSCRIPTIONAL REGULATOR, GNTR FAMILY"/>
    <property type="match status" value="1"/>
</dbReference>
<evidence type="ECO:0000313" key="5">
    <source>
        <dbReference type="EMBL" id="MDK6695742.1"/>
    </source>
</evidence>
<dbReference type="InterPro" id="IPR008920">
    <property type="entry name" value="TF_FadR/GntR_C"/>
</dbReference>
<gene>
    <name evidence="5" type="ORF">QP177_04085</name>
    <name evidence="6" type="ORF">QP372_03640</name>
</gene>
<dbReference type="SMART" id="SM00345">
    <property type="entry name" value="HTH_GNTR"/>
    <property type="match status" value="1"/>
</dbReference>
<evidence type="ECO:0000256" key="1">
    <source>
        <dbReference type="ARBA" id="ARBA00023015"/>
    </source>
</evidence>
<dbReference type="AlphaFoldDB" id="A0AAP8P5Q3"/>
<dbReference type="PANTHER" id="PTHR43537:SF5">
    <property type="entry name" value="UXU OPERON TRANSCRIPTIONAL REGULATOR"/>
    <property type="match status" value="1"/>
</dbReference>
<dbReference type="Proteomes" id="UP001240561">
    <property type="component" value="Unassembled WGS sequence"/>
</dbReference>
<evidence type="ECO:0000256" key="3">
    <source>
        <dbReference type="ARBA" id="ARBA00023163"/>
    </source>
</evidence>
<keyword evidence="2" id="KW-0238">DNA-binding</keyword>
<dbReference type="Pfam" id="PF07729">
    <property type="entry name" value="FCD"/>
    <property type="match status" value="1"/>
</dbReference>
<dbReference type="CDD" id="cd07377">
    <property type="entry name" value="WHTH_GntR"/>
    <property type="match status" value="1"/>
</dbReference>
<comment type="caution">
    <text evidence="6">The sequence shown here is derived from an EMBL/GenBank/DDBJ whole genome shotgun (WGS) entry which is preliminary data.</text>
</comment>
<reference evidence="6 8" key="1">
    <citation type="submission" date="2023-05" db="EMBL/GenBank/DDBJ databases">
        <title>Cataloging the Phylogenetic Diversity of Human Bladder Bacteria.</title>
        <authorList>
            <person name="Du J."/>
        </authorList>
    </citation>
    <scope>NUCLEOTIDE SEQUENCE</scope>
    <source>
        <strain evidence="6">UMB6789</strain>
        <strain evidence="5 8">UMB9230</strain>
    </source>
</reference>
<proteinExistence type="predicted"/>
<dbReference type="InterPro" id="IPR036390">
    <property type="entry name" value="WH_DNA-bd_sf"/>
</dbReference>
<feature type="domain" description="HTH gntR-type" evidence="4">
    <location>
        <begin position="27"/>
        <end position="95"/>
    </location>
</feature>
<keyword evidence="1" id="KW-0805">Transcription regulation</keyword>
<evidence type="ECO:0000313" key="8">
    <source>
        <dbReference type="Proteomes" id="UP001240561"/>
    </source>
</evidence>
<dbReference type="GO" id="GO:0003677">
    <property type="term" value="F:DNA binding"/>
    <property type="evidence" value="ECO:0007669"/>
    <property type="project" value="UniProtKB-KW"/>
</dbReference>
<dbReference type="SUPFAM" id="SSF46785">
    <property type="entry name" value="Winged helix' DNA-binding domain"/>
    <property type="match status" value="1"/>
</dbReference>
<dbReference type="PROSITE" id="PS50949">
    <property type="entry name" value="HTH_GNTR"/>
    <property type="match status" value="1"/>
</dbReference>
<evidence type="ECO:0000256" key="2">
    <source>
        <dbReference type="ARBA" id="ARBA00023125"/>
    </source>
</evidence>
<name>A0AAP8P5Q3_GARVA</name>
<dbReference type="EMBL" id="JASOGJ010000004">
    <property type="protein sequence ID" value="MDK6695742.1"/>
    <property type="molecule type" value="Genomic_DNA"/>
</dbReference>
<protein>
    <submittedName>
        <fullName evidence="6">GntR family transcriptional regulator</fullName>
    </submittedName>
</protein>
<sequence>MSIKSVIASIATLSDYQNHKNNPTAPISRCDETINAIKSYILRKHLKPDDALPGEVQLCNQICTSRSSIREAIRKLEALNIVRVEHGKGTFIGSLSLSPMVETLAFRALISADKNLIDLQNVVEMRKFLDIGCAEEVVKSLAGTEQSNLFEIVNKMSKYAAQGKTFMQLDIDFHMGVLSQLNNNVAKQMVKSFWLVHMAVLPQLRIPVSAEIEQTADAHKDILKAAIAGDVNAYRQAIIKHYEPIESILRCENTQD</sequence>
<organism evidence="6 7">
    <name type="scientific">Gardnerella vaginalis</name>
    <dbReference type="NCBI Taxonomy" id="2702"/>
    <lineage>
        <taxon>Bacteria</taxon>
        <taxon>Bacillati</taxon>
        <taxon>Actinomycetota</taxon>
        <taxon>Actinomycetes</taxon>
        <taxon>Bifidobacteriales</taxon>
        <taxon>Bifidobacteriaceae</taxon>
        <taxon>Gardnerella</taxon>
    </lineage>
</organism>
<dbReference type="Proteomes" id="UP001237784">
    <property type="component" value="Unassembled WGS sequence"/>
</dbReference>
<dbReference type="Pfam" id="PF00392">
    <property type="entry name" value="GntR"/>
    <property type="match status" value="1"/>
</dbReference>
<dbReference type="SUPFAM" id="SSF48008">
    <property type="entry name" value="GntR ligand-binding domain-like"/>
    <property type="match status" value="1"/>
</dbReference>
<dbReference type="InterPro" id="IPR036388">
    <property type="entry name" value="WH-like_DNA-bd_sf"/>
</dbReference>
<evidence type="ECO:0000259" key="4">
    <source>
        <dbReference type="PROSITE" id="PS50949"/>
    </source>
</evidence>
<dbReference type="Gene3D" id="1.10.10.10">
    <property type="entry name" value="Winged helix-like DNA-binding domain superfamily/Winged helix DNA-binding domain"/>
    <property type="match status" value="1"/>
</dbReference>
<accession>A0AAP8P5Q3</accession>
<dbReference type="SMART" id="SM00895">
    <property type="entry name" value="FCD"/>
    <property type="match status" value="1"/>
</dbReference>
<evidence type="ECO:0000313" key="6">
    <source>
        <dbReference type="EMBL" id="MDK7063608.1"/>
    </source>
</evidence>
<dbReference type="Gene3D" id="1.20.120.530">
    <property type="entry name" value="GntR ligand-binding domain-like"/>
    <property type="match status" value="1"/>
</dbReference>
<dbReference type="EMBL" id="JASOME010000002">
    <property type="protein sequence ID" value="MDK7063608.1"/>
    <property type="molecule type" value="Genomic_DNA"/>
</dbReference>
<keyword evidence="3" id="KW-0804">Transcription</keyword>